<evidence type="ECO:0000313" key="7">
    <source>
        <dbReference type="EMBL" id="ACC98990.1"/>
    </source>
</evidence>
<keyword evidence="2" id="KW-0488">Methylation</keyword>
<dbReference type="RefSeq" id="WP_012415605.1">
    <property type="nucleotide sequence ID" value="NC_010644.1"/>
</dbReference>
<dbReference type="InterPro" id="IPR012902">
    <property type="entry name" value="N_methyl_site"/>
</dbReference>
<dbReference type="GO" id="GO:0016020">
    <property type="term" value="C:membrane"/>
    <property type="evidence" value="ECO:0007669"/>
    <property type="project" value="UniProtKB-SubCell"/>
</dbReference>
<sequence length="155" mass="16928">MKKGFTLIELLVVVLIIGILAAIALPQYNKSVEKSRAAEALLNVKALRNAAEVFLLETGSWPTNLDELSIEIISETRDFVYSVGINGILAVKKGAANPSRFEFVRSTYNSGSGLANKFTCVSFLGKYDDICKTLGGQFHDQGTDSSGMPFKRYIL</sequence>
<evidence type="ECO:0000256" key="4">
    <source>
        <dbReference type="ARBA" id="ARBA00022989"/>
    </source>
</evidence>
<dbReference type="EMBL" id="CP001055">
    <property type="protein sequence ID" value="ACC98990.1"/>
    <property type="molecule type" value="Genomic_DNA"/>
</dbReference>
<name>B2KEP4_ELUMP</name>
<protein>
    <submittedName>
        <fullName evidence="7">Type II secretion system subunit H, I</fullName>
    </submittedName>
</protein>
<dbReference type="PRINTS" id="PR00813">
    <property type="entry name" value="BCTERIALGSPG"/>
</dbReference>
<dbReference type="InterPro" id="IPR000983">
    <property type="entry name" value="Bac_GSPG_pilin"/>
</dbReference>
<dbReference type="InterPro" id="IPR045584">
    <property type="entry name" value="Pilin-like"/>
</dbReference>
<dbReference type="PANTHER" id="PTHR30093">
    <property type="entry name" value="GENERAL SECRETION PATHWAY PROTEIN G"/>
    <property type="match status" value="1"/>
</dbReference>
<dbReference type="AlphaFoldDB" id="B2KEP4"/>
<dbReference type="SUPFAM" id="SSF54523">
    <property type="entry name" value="Pili subunits"/>
    <property type="match status" value="1"/>
</dbReference>
<dbReference type="NCBIfam" id="TIGR02532">
    <property type="entry name" value="IV_pilin_GFxxxE"/>
    <property type="match status" value="1"/>
</dbReference>
<evidence type="ECO:0000256" key="6">
    <source>
        <dbReference type="SAM" id="Phobius"/>
    </source>
</evidence>
<gene>
    <name evidence="7" type="ordered locus">Emin_1442</name>
</gene>
<keyword evidence="8" id="KW-1185">Reference proteome</keyword>
<evidence type="ECO:0000256" key="1">
    <source>
        <dbReference type="ARBA" id="ARBA00004167"/>
    </source>
</evidence>
<dbReference type="PROSITE" id="PS00409">
    <property type="entry name" value="PROKAR_NTER_METHYL"/>
    <property type="match status" value="1"/>
</dbReference>
<feature type="transmembrane region" description="Helical" evidence="6">
    <location>
        <begin position="6"/>
        <end position="26"/>
    </location>
</feature>
<dbReference type="GO" id="GO:0015627">
    <property type="term" value="C:type II protein secretion system complex"/>
    <property type="evidence" value="ECO:0007669"/>
    <property type="project" value="InterPro"/>
</dbReference>
<evidence type="ECO:0000256" key="2">
    <source>
        <dbReference type="ARBA" id="ARBA00022481"/>
    </source>
</evidence>
<dbReference type="PANTHER" id="PTHR30093:SF44">
    <property type="entry name" value="TYPE II SECRETION SYSTEM CORE PROTEIN G"/>
    <property type="match status" value="1"/>
</dbReference>
<reference evidence="7 8" key="1">
    <citation type="journal article" date="2009" name="Appl. Environ. Microbiol.">
        <title>Genomic analysis of 'Elusimicrobium minutum,' the first cultivated representative of the phylum 'Elusimicrobia' (formerly termite group 1).</title>
        <authorList>
            <person name="Herlemann D.P.R."/>
            <person name="Geissinger O."/>
            <person name="Ikeda-Ohtsubo W."/>
            <person name="Kunin V."/>
            <person name="Sun H."/>
            <person name="Lapidus A."/>
            <person name="Hugenholtz P."/>
            <person name="Brune A."/>
        </authorList>
    </citation>
    <scope>NUCLEOTIDE SEQUENCE [LARGE SCALE GENOMIC DNA]</scope>
    <source>
        <strain evidence="7 8">Pei191</strain>
    </source>
</reference>
<evidence type="ECO:0000313" key="8">
    <source>
        <dbReference type="Proteomes" id="UP000001029"/>
    </source>
</evidence>
<dbReference type="Pfam" id="PF07963">
    <property type="entry name" value="N_methyl"/>
    <property type="match status" value="1"/>
</dbReference>
<keyword evidence="5 6" id="KW-0472">Membrane</keyword>
<dbReference type="KEGG" id="emi:Emin_1442"/>
<keyword evidence="4 6" id="KW-1133">Transmembrane helix</keyword>
<evidence type="ECO:0000256" key="5">
    <source>
        <dbReference type="ARBA" id="ARBA00023136"/>
    </source>
</evidence>
<dbReference type="HOGENOM" id="CLU_091705_3_0_0"/>
<accession>B2KEP4</accession>
<dbReference type="STRING" id="445932.Emin_1442"/>
<dbReference type="Gene3D" id="3.30.700.10">
    <property type="entry name" value="Glycoprotein, Type 4 Pilin"/>
    <property type="match status" value="1"/>
</dbReference>
<keyword evidence="3 6" id="KW-0812">Transmembrane</keyword>
<comment type="subcellular location">
    <subcellularLocation>
        <location evidence="1">Membrane</location>
        <topology evidence="1">Single-pass membrane protein</topology>
    </subcellularLocation>
</comment>
<organism evidence="7 8">
    <name type="scientific">Elusimicrobium minutum (strain Pei191)</name>
    <dbReference type="NCBI Taxonomy" id="445932"/>
    <lineage>
        <taxon>Bacteria</taxon>
        <taxon>Pseudomonadati</taxon>
        <taxon>Elusimicrobiota</taxon>
        <taxon>Elusimicrobia</taxon>
        <taxon>Elusimicrobiales</taxon>
        <taxon>Elusimicrobiaceae</taxon>
        <taxon>Elusimicrobium</taxon>
    </lineage>
</organism>
<proteinExistence type="predicted"/>
<evidence type="ECO:0000256" key="3">
    <source>
        <dbReference type="ARBA" id="ARBA00022692"/>
    </source>
</evidence>
<dbReference type="GO" id="GO:0015628">
    <property type="term" value="P:protein secretion by the type II secretion system"/>
    <property type="evidence" value="ECO:0007669"/>
    <property type="project" value="InterPro"/>
</dbReference>
<dbReference type="Proteomes" id="UP000001029">
    <property type="component" value="Chromosome"/>
</dbReference>
<dbReference type="OrthoDB" id="5918848at2"/>